<keyword evidence="1" id="KW-0812">Transmembrane</keyword>
<dbReference type="AlphaFoldDB" id="Q0K1L7"/>
<gene>
    <name evidence="2" type="ordered locus">H16_B1317</name>
</gene>
<dbReference type="STRING" id="381666.H16_B1317"/>
<protein>
    <submittedName>
        <fullName evidence="2">Uncharacterized protein</fullName>
    </submittedName>
</protein>
<evidence type="ECO:0000256" key="1">
    <source>
        <dbReference type="SAM" id="Phobius"/>
    </source>
</evidence>
<keyword evidence="1" id="KW-1133">Transmembrane helix</keyword>
<evidence type="ECO:0000313" key="2">
    <source>
        <dbReference type="EMBL" id="CAJ96107.1"/>
    </source>
</evidence>
<reference evidence="2 3" key="1">
    <citation type="journal article" date="2006" name="Nat. Biotechnol.">
        <title>Genome sequence of the bioplastic-producing 'Knallgas' bacterium Ralstonia eutropha H16.</title>
        <authorList>
            <person name="Pohlmann A."/>
            <person name="Fricke W.F."/>
            <person name="Reinecke F."/>
            <person name="Kusian B."/>
            <person name="Liesegang H."/>
            <person name="Cramm R."/>
            <person name="Eitinger T."/>
            <person name="Ewering C."/>
            <person name="Potter M."/>
            <person name="Schwartz E."/>
            <person name="Strittmatter A."/>
            <person name="Voss I."/>
            <person name="Gottschalk G."/>
            <person name="Steinbuechel A."/>
            <person name="Friedrich B."/>
            <person name="Bowien B."/>
        </authorList>
    </citation>
    <scope>NUCLEOTIDE SEQUENCE [LARGE SCALE GENOMIC DNA]</scope>
    <source>
        <strain evidence="3">ATCC 17699 / DSM 428 / KCTC 22496 / NCIMB 10442 / H16 / Stanier 337</strain>
    </source>
</reference>
<keyword evidence="3" id="KW-1185">Reference proteome</keyword>
<dbReference type="KEGG" id="reh:H16_B1317"/>
<dbReference type="eggNOG" id="ENOG502ZDDC">
    <property type="taxonomic scope" value="Bacteria"/>
</dbReference>
<accession>Q0K1L7</accession>
<keyword evidence="1" id="KW-0472">Membrane</keyword>
<dbReference type="HOGENOM" id="CLU_2355036_0_0_4"/>
<proteinExistence type="predicted"/>
<sequence length="96" mass="9544">MYSNPYTAAIMGASQVLTSTLGGPDGNKAAVSGGGMFDQHFDGSGWTVATGGSEARALPTLTSAVQATADNALSLLNNPMVLLAAAAVAIAFARRG</sequence>
<dbReference type="EMBL" id="AM260480">
    <property type="protein sequence ID" value="CAJ96107.1"/>
    <property type="molecule type" value="Genomic_DNA"/>
</dbReference>
<name>Q0K1L7_CUPNH</name>
<evidence type="ECO:0000313" key="3">
    <source>
        <dbReference type="Proteomes" id="UP000008210"/>
    </source>
</evidence>
<dbReference type="Proteomes" id="UP000008210">
    <property type="component" value="Chromosome 2"/>
</dbReference>
<feature type="transmembrane region" description="Helical" evidence="1">
    <location>
        <begin position="75"/>
        <end position="93"/>
    </location>
</feature>
<organism evidence="2 3">
    <name type="scientific">Cupriavidus necator (strain ATCC 17699 / DSM 428 / KCTC 22496 / NCIMB 10442 / H16 / Stanier 337)</name>
    <name type="common">Ralstonia eutropha</name>
    <dbReference type="NCBI Taxonomy" id="381666"/>
    <lineage>
        <taxon>Bacteria</taxon>
        <taxon>Pseudomonadati</taxon>
        <taxon>Pseudomonadota</taxon>
        <taxon>Betaproteobacteria</taxon>
        <taxon>Burkholderiales</taxon>
        <taxon>Burkholderiaceae</taxon>
        <taxon>Cupriavidus</taxon>
    </lineage>
</organism>